<feature type="transmembrane region" description="Helical" evidence="8">
    <location>
        <begin position="324"/>
        <end position="343"/>
    </location>
</feature>
<evidence type="ECO:0000256" key="2">
    <source>
        <dbReference type="ARBA" id="ARBA00022475"/>
    </source>
</evidence>
<dbReference type="InterPro" id="IPR014263">
    <property type="entry name" value="Methanolan_biosynth_EpsI"/>
</dbReference>
<keyword evidence="11" id="KW-1185">Reference proteome</keyword>
<sequence>MSLSPNMSSDPLSQRPAIGQFLNAGLFWLIVATLGALAFFWNGIDALLVAWQLPEYSHGPLIPLLSLLLFLRQLKTEPVHLGPQRDRWPGVVLLIVAMGFGMLGNFSGIDDVVAYALILWVGAILLISFGWQQGKHFWPPVLHLVYMLPLPGVLYFKLSTFLQMVSSELGVWFLHVLGVTVFLEGNIIDLGVFKLHVAEACSGLRYLFPILSFSYIFAVLYQGPMWHKAVLLISAAPITVFMNSVRIAIAGIIVENWGIDHVEGFSHFFEGWVIFMACVLILFFLAWLMLFLHPNKPSLTEALDLETSGLGTQLARVRFVQPSLALIAGAVLLIAGAAAWQMAPEAETRVPPREPFALFPRQLGEWQSTAPRALAPNVEKTLGADDYHSVHFFKREVEAPVELFMAWYNDQTQGGTHSPEICLPGAGWEIAWLERVDIAPEVGFDEPFMLNRAVIQKGEARMIAYYWFEQHGRHVAWDFAAKMYLLIDGFTIGRTDGALMRLITPIGQHETEAQAEKRLKEMFLLTVDQMPRFVPGQ</sequence>
<organism evidence="10 11">
    <name type="scientific">Pseudooceanicola nitratireducens</name>
    <dbReference type="NCBI Taxonomy" id="517719"/>
    <lineage>
        <taxon>Bacteria</taxon>
        <taxon>Pseudomonadati</taxon>
        <taxon>Pseudomonadota</taxon>
        <taxon>Alphaproteobacteria</taxon>
        <taxon>Rhodobacterales</taxon>
        <taxon>Paracoccaceae</taxon>
        <taxon>Pseudooceanicola</taxon>
    </lineage>
</organism>
<feature type="transmembrane region" description="Helical" evidence="8">
    <location>
        <begin position="229"/>
        <end position="252"/>
    </location>
</feature>
<feature type="transmembrane region" description="Helical" evidence="8">
    <location>
        <begin position="112"/>
        <end position="131"/>
    </location>
</feature>
<dbReference type="NCBIfam" id="TIGR02914">
    <property type="entry name" value="EpsI_fam"/>
    <property type="match status" value="1"/>
</dbReference>
<dbReference type="OrthoDB" id="9797363at2"/>
<evidence type="ECO:0000256" key="1">
    <source>
        <dbReference type="ARBA" id="ARBA00004651"/>
    </source>
</evidence>
<feature type="transmembrane region" description="Helical" evidence="8">
    <location>
        <begin position="21"/>
        <end position="44"/>
    </location>
</feature>
<reference evidence="10 11" key="1">
    <citation type="submission" date="2016-10" db="EMBL/GenBank/DDBJ databases">
        <authorList>
            <person name="de Groot N.N."/>
        </authorList>
    </citation>
    <scope>NUCLEOTIDE SEQUENCE [LARGE SCALE GENOMIC DNA]</scope>
    <source>
        <strain evidence="10 11">DSM 29619</strain>
    </source>
</reference>
<evidence type="ECO:0000256" key="3">
    <source>
        <dbReference type="ARBA" id="ARBA00022670"/>
    </source>
</evidence>
<feature type="transmembrane region" description="Helical" evidence="8">
    <location>
        <begin position="171"/>
        <end position="192"/>
    </location>
</feature>
<evidence type="ECO:0000259" key="9">
    <source>
        <dbReference type="Pfam" id="PF11984"/>
    </source>
</evidence>
<dbReference type="Proteomes" id="UP000231644">
    <property type="component" value="Unassembled WGS sequence"/>
</dbReference>
<feature type="transmembrane region" description="Helical" evidence="8">
    <location>
        <begin position="143"/>
        <end position="165"/>
    </location>
</feature>
<accession>A0A1I1QZE5</accession>
<dbReference type="NCBIfam" id="TIGR02602">
    <property type="entry name" value="8TM_EpsH"/>
    <property type="match status" value="1"/>
</dbReference>
<dbReference type="EMBL" id="FOLX01000008">
    <property type="protein sequence ID" value="SFD27504.1"/>
    <property type="molecule type" value="Genomic_DNA"/>
</dbReference>
<dbReference type="NCBIfam" id="TIGR04178">
    <property type="entry name" value="exo_archaeo"/>
    <property type="match status" value="1"/>
</dbReference>
<evidence type="ECO:0000256" key="8">
    <source>
        <dbReference type="SAM" id="Phobius"/>
    </source>
</evidence>
<feature type="transmembrane region" description="Helical" evidence="8">
    <location>
        <begin position="86"/>
        <end position="106"/>
    </location>
</feature>
<comment type="subcellular location">
    <subcellularLocation>
        <location evidence="1">Cell membrane</location>
        <topology evidence="1">Multi-pass membrane protein</topology>
    </subcellularLocation>
</comment>
<evidence type="ECO:0000256" key="6">
    <source>
        <dbReference type="ARBA" id="ARBA00022989"/>
    </source>
</evidence>
<evidence type="ECO:0000256" key="7">
    <source>
        <dbReference type="ARBA" id="ARBA00023136"/>
    </source>
</evidence>
<dbReference type="Pfam" id="PF09721">
    <property type="entry name" value="Exosortase_EpsH"/>
    <property type="match status" value="1"/>
</dbReference>
<keyword evidence="5" id="KW-0378">Hydrolase</keyword>
<proteinExistence type="predicted"/>
<protein>
    <submittedName>
        <fullName evidence="10">Exosortase D, VPLPA-CTERM-specific</fullName>
    </submittedName>
</protein>
<dbReference type="Pfam" id="PF11984">
    <property type="entry name" value="DUF3485"/>
    <property type="match status" value="1"/>
</dbReference>
<dbReference type="AlphaFoldDB" id="A0A1I1QZE5"/>
<evidence type="ECO:0000313" key="10">
    <source>
        <dbReference type="EMBL" id="SFD27504.1"/>
    </source>
</evidence>
<dbReference type="STRING" id="517719.SAMN05421762_3849"/>
<keyword evidence="2" id="KW-1003">Cell membrane</keyword>
<dbReference type="InterPro" id="IPR019127">
    <property type="entry name" value="Exosortase"/>
</dbReference>
<feature type="transmembrane region" description="Helical" evidence="8">
    <location>
        <begin position="204"/>
        <end position="223"/>
    </location>
</feature>
<keyword evidence="6 8" id="KW-1133">Transmembrane helix</keyword>
<dbReference type="InterPro" id="IPR013426">
    <property type="entry name" value="EpsH-like"/>
</dbReference>
<evidence type="ECO:0000256" key="5">
    <source>
        <dbReference type="ARBA" id="ARBA00022801"/>
    </source>
</evidence>
<evidence type="ECO:0000313" key="11">
    <source>
        <dbReference type="Proteomes" id="UP000231644"/>
    </source>
</evidence>
<gene>
    <name evidence="10" type="ORF">SAMN05421762_3849</name>
</gene>
<feature type="transmembrane region" description="Helical" evidence="8">
    <location>
        <begin position="272"/>
        <end position="292"/>
    </location>
</feature>
<dbReference type="GO" id="GO:0006508">
    <property type="term" value="P:proteolysis"/>
    <property type="evidence" value="ECO:0007669"/>
    <property type="project" value="UniProtKB-KW"/>
</dbReference>
<keyword evidence="4 8" id="KW-0812">Transmembrane</keyword>
<feature type="domain" description="Methanolan biosynthesis EpsI" evidence="9">
    <location>
        <begin position="330"/>
        <end position="521"/>
    </location>
</feature>
<dbReference type="InterPro" id="IPR026392">
    <property type="entry name" value="Exo/Archaeosortase_dom"/>
</dbReference>
<keyword evidence="3" id="KW-0645">Protease</keyword>
<dbReference type="InterPro" id="IPR026491">
    <property type="entry name" value="ExosortD_VPLPA"/>
</dbReference>
<dbReference type="RefSeq" id="WP_093455055.1">
    <property type="nucleotide sequence ID" value="NZ_FNZG01000009.1"/>
</dbReference>
<evidence type="ECO:0000256" key="4">
    <source>
        <dbReference type="ARBA" id="ARBA00022692"/>
    </source>
</evidence>
<name>A0A1I1QZE5_9RHOB</name>
<dbReference type="GO" id="GO:0005886">
    <property type="term" value="C:plasma membrane"/>
    <property type="evidence" value="ECO:0007669"/>
    <property type="project" value="UniProtKB-SubCell"/>
</dbReference>
<keyword evidence="7 8" id="KW-0472">Membrane</keyword>
<dbReference type="NCBIfam" id="TIGR04152">
    <property type="entry name" value="exosort_VPLPA"/>
    <property type="match status" value="1"/>
</dbReference>
<dbReference type="GO" id="GO:0008233">
    <property type="term" value="F:peptidase activity"/>
    <property type="evidence" value="ECO:0007669"/>
    <property type="project" value="UniProtKB-KW"/>
</dbReference>